<evidence type="ECO:0000256" key="5">
    <source>
        <dbReference type="SAM" id="Phobius"/>
    </source>
</evidence>
<name>A0A916SVS7_9ACTN</name>
<dbReference type="InterPro" id="IPR002293">
    <property type="entry name" value="AA/rel_permease1"/>
</dbReference>
<evidence type="ECO:0000256" key="4">
    <source>
        <dbReference type="ARBA" id="ARBA00023136"/>
    </source>
</evidence>
<organism evidence="6 7">
    <name type="scientific">Gordonia jinhuaensis</name>
    <dbReference type="NCBI Taxonomy" id="1517702"/>
    <lineage>
        <taxon>Bacteria</taxon>
        <taxon>Bacillati</taxon>
        <taxon>Actinomycetota</taxon>
        <taxon>Actinomycetes</taxon>
        <taxon>Mycobacteriales</taxon>
        <taxon>Gordoniaceae</taxon>
        <taxon>Gordonia</taxon>
    </lineage>
</organism>
<gene>
    <name evidence="6" type="ORF">GCM10011489_00060</name>
</gene>
<evidence type="ECO:0000256" key="1">
    <source>
        <dbReference type="ARBA" id="ARBA00004141"/>
    </source>
</evidence>
<reference evidence="6" key="1">
    <citation type="journal article" date="2014" name="Int. J. Syst. Evol. Microbiol.">
        <title>Complete genome sequence of Corynebacterium casei LMG S-19264T (=DSM 44701T), isolated from a smear-ripened cheese.</title>
        <authorList>
            <consortium name="US DOE Joint Genome Institute (JGI-PGF)"/>
            <person name="Walter F."/>
            <person name="Albersmeier A."/>
            <person name="Kalinowski J."/>
            <person name="Ruckert C."/>
        </authorList>
    </citation>
    <scope>NUCLEOTIDE SEQUENCE</scope>
    <source>
        <strain evidence="6">CGMCC 1.12827</strain>
    </source>
</reference>
<dbReference type="GO" id="GO:0022857">
    <property type="term" value="F:transmembrane transporter activity"/>
    <property type="evidence" value="ECO:0007669"/>
    <property type="project" value="InterPro"/>
</dbReference>
<comment type="caution">
    <text evidence="6">The sequence shown here is derived from an EMBL/GenBank/DDBJ whole genome shotgun (WGS) entry which is preliminary data.</text>
</comment>
<dbReference type="Gene3D" id="1.20.1740.10">
    <property type="entry name" value="Amino acid/polyamine transporter I"/>
    <property type="match status" value="1"/>
</dbReference>
<proteinExistence type="predicted"/>
<evidence type="ECO:0000313" key="6">
    <source>
        <dbReference type="EMBL" id="GGB15905.1"/>
    </source>
</evidence>
<protein>
    <submittedName>
        <fullName evidence="6">Uncharacterized protein</fullName>
    </submittedName>
</protein>
<reference evidence="6" key="2">
    <citation type="submission" date="2020-09" db="EMBL/GenBank/DDBJ databases">
        <authorList>
            <person name="Sun Q."/>
            <person name="Zhou Y."/>
        </authorList>
    </citation>
    <scope>NUCLEOTIDE SEQUENCE</scope>
    <source>
        <strain evidence="6">CGMCC 1.12827</strain>
    </source>
</reference>
<feature type="transmembrane region" description="Helical" evidence="5">
    <location>
        <begin position="38"/>
        <end position="60"/>
    </location>
</feature>
<accession>A0A916SVS7</accession>
<evidence type="ECO:0000313" key="7">
    <source>
        <dbReference type="Proteomes" id="UP000621454"/>
    </source>
</evidence>
<dbReference type="GO" id="GO:0016020">
    <property type="term" value="C:membrane"/>
    <property type="evidence" value="ECO:0007669"/>
    <property type="project" value="UniProtKB-SubCell"/>
</dbReference>
<comment type="subcellular location">
    <subcellularLocation>
        <location evidence="1">Membrane</location>
        <topology evidence="1">Multi-pass membrane protein</topology>
    </subcellularLocation>
</comment>
<sequence length="85" mass="8750">MYVLLALAVQTVLAPLDTKTLTSPIEAVVTRTVSSAAGVGVSVLGVVIIVANLIGAIWGASRLVMSSAREGLLPRRLARMGLVHG</sequence>
<dbReference type="Proteomes" id="UP000621454">
    <property type="component" value="Unassembled WGS sequence"/>
</dbReference>
<keyword evidence="3 5" id="KW-1133">Transmembrane helix</keyword>
<dbReference type="EMBL" id="BMGC01000001">
    <property type="protein sequence ID" value="GGB15905.1"/>
    <property type="molecule type" value="Genomic_DNA"/>
</dbReference>
<dbReference type="AlphaFoldDB" id="A0A916SVS7"/>
<keyword evidence="2 5" id="KW-0812">Transmembrane</keyword>
<dbReference type="Pfam" id="PF13520">
    <property type="entry name" value="AA_permease_2"/>
    <property type="match status" value="1"/>
</dbReference>
<evidence type="ECO:0000256" key="3">
    <source>
        <dbReference type="ARBA" id="ARBA00022989"/>
    </source>
</evidence>
<evidence type="ECO:0000256" key="2">
    <source>
        <dbReference type="ARBA" id="ARBA00022692"/>
    </source>
</evidence>
<keyword evidence="7" id="KW-1185">Reference proteome</keyword>
<keyword evidence="4 5" id="KW-0472">Membrane</keyword>